<protein>
    <submittedName>
        <fullName evidence="2">Pilus assembly protein PilX</fullName>
    </submittedName>
</protein>
<evidence type="ECO:0000313" key="3">
    <source>
        <dbReference type="Proteomes" id="UP000274139"/>
    </source>
</evidence>
<dbReference type="EMBL" id="RFAR01000012">
    <property type="protein sequence ID" value="RMD00847.1"/>
    <property type="molecule type" value="Genomic_DNA"/>
</dbReference>
<dbReference type="Proteomes" id="UP000274139">
    <property type="component" value="Unassembled WGS sequence"/>
</dbReference>
<dbReference type="RefSeq" id="WP_103523547.1">
    <property type="nucleotide sequence ID" value="NZ_JAIZDC010000003.1"/>
</dbReference>
<name>A0A454JLU6_9NEIS</name>
<evidence type="ECO:0000313" key="2">
    <source>
        <dbReference type="EMBL" id="RMD00847.1"/>
    </source>
</evidence>
<dbReference type="Pfam" id="PF14341">
    <property type="entry name" value="PilX_N"/>
    <property type="match status" value="1"/>
</dbReference>
<reference evidence="2 3" key="1">
    <citation type="submission" date="2018-10" db="EMBL/GenBank/DDBJ databases">
        <title>Draft genome sequence of Aquitalea MWU14-2217 isolated from a wild cranberry bog in Provincetown, Massachusetts.</title>
        <authorList>
            <person name="Ebadzadsahrai G."/>
            <person name="Soby S."/>
        </authorList>
    </citation>
    <scope>NUCLEOTIDE SEQUENCE [LARGE SCALE GENOMIC DNA]</scope>
    <source>
        <strain evidence="2 3">MWU14-2217</strain>
    </source>
</reference>
<dbReference type="OrthoDB" id="8613141at2"/>
<accession>A0A454JLU6</accession>
<proteinExistence type="predicted"/>
<comment type="caution">
    <text evidence="2">The sequence shown here is derived from an EMBL/GenBank/DDBJ whole genome shotgun (WGS) entry which is preliminary data.</text>
</comment>
<feature type="domain" description="Type 4 fimbrial biogenesis protein PilX N-terminal" evidence="1">
    <location>
        <begin position="11"/>
        <end position="59"/>
    </location>
</feature>
<evidence type="ECO:0000259" key="1">
    <source>
        <dbReference type="Pfam" id="PF14341"/>
    </source>
</evidence>
<dbReference type="AlphaFoldDB" id="A0A454JLU6"/>
<gene>
    <name evidence="2" type="ORF">EAY64_04250</name>
</gene>
<organism evidence="2 3">
    <name type="scientific">Aquitalea palustris</name>
    <dbReference type="NCBI Taxonomy" id="2480983"/>
    <lineage>
        <taxon>Bacteria</taxon>
        <taxon>Pseudomonadati</taxon>
        <taxon>Pseudomonadota</taxon>
        <taxon>Betaproteobacteria</taxon>
        <taxon>Neisseriales</taxon>
        <taxon>Chromobacteriaceae</taxon>
        <taxon>Aquitalea</taxon>
    </lineage>
</organism>
<sequence length="229" mass="24799">MSRLKRQEAHGVVLVTALLLLLLMSALVLGLSRLLRDEQRIGSQLDDAQRAFQLAELGLQAGEQALLSLPLLGQVASMSRSALLQADAPFTLSCRQSRNPAGWQQGLCLSATLAGQALAPPWQRQDETGVALLHPCGVALRLVLQPVATAGRCPAVTSGPSFWSDPHYLLELLDPQYVDGEQRGLLLRVTARGWGRLPDSAVTVQSHVLLLPAATGSPRSRRLAWRELR</sequence>
<dbReference type="InterPro" id="IPR025746">
    <property type="entry name" value="PilX_N_dom"/>
</dbReference>
<keyword evidence="3" id="KW-1185">Reference proteome</keyword>